<dbReference type="InterPro" id="IPR036237">
    <property type="entry name" value="Xyl_isomerase-like_sf"/>
</dbReference>
<reference evidence="2" key="2">
    <citation type="submission" date="2021-04" db="EMBL/GenBank/DDBJ databases">
        <authorList>
            <person name="Gilroy R."/>
        </authorList>
    </citation>
    <scope>NUCLEOTIDE SEQUENCE</scope>
    <source>
        <strain evidence="2">CHK199-9574</strain>
    </source>
</reference>
<dbReference type="EMBL" id="DXCO01000002">
    <property type="protein sequence ID" value="HIY77441.1"/>
    <property type="molecule type" value="Genomic_DNA"/>
</dbReference>
<comment type="caution">
    <text evidence="2">The sequence shown here is derived from an EMBL/GenBank/DDBJ whole genome shotgun (WGS) entry which is preliminary data.</text>
</comment>
<accession>A0A9D1Z658</accession>
<sequence>MKVRLSAFADEASENFSEQIRVLREERIPMIDLRGLDGKNVSDLSEEEAKEYRALLDCGGICVWAIGSPLGKIGIRDDFEEHLCRAERTFRLAKIFGTDKVRVFSFYTDDPDGDEGEVFKRMRALQSLAESHGVTLYHENEKEIYGDTPSRCVKLLREVGGLKCAFDPANFIQCGQDAGSALAVLSEGVDYYHIKDALLATGEVVPAGEGDGQIGRLISRLQTDATLTIEPHLSAFTGYDKIDRTVLKNKFTYVSPRSAFAAAAEALRKILNENGFKEENGVWIK</sequence>
<feature type="domain" description="Xylose isomerase-like TIM barrel" evidence="1">
    <location>
        <begin position="40"/>
        <end position="222"/>
    </location>
</feature>
<dbReference type="GO" id="GO:0016853">
    <property type="term" value="F:isomerase activity"/>
    <property type="evidence" value="ECO:0007669"/>
    <property type="project" value="UniProtKB-KW"/>
</dbReference>
<dbReference type="Pfam" id="PF01261">
    <property type="entry name" value="AP_endonuc_2"/>
    <property type="match status" value="1"/>
</dbReference>
<dbReference type="InterPro" id="IPR013022">
    <property type="entry name" value="Xyl_isomerase-like_TIM-brl"/>
</dbReference>
<evidence type="ECO:0000313" key="3">
    <source>
        <dbReference type="Proteomes" id="UP000824135"/>
    </source>
</evidence>
<name>A0A9D1Z658_9FIRM</name>
<dbReference type="PANTHER" id="PTHR12110">
    <property type="entry name" value="HYDROXYPYRUVATE ISOMERASE"/>
    <property type="match status" value="1"/>
</dbReference>
<gene>
    <name evidence="2" type="ORF">H9728_00175</name>
</gene>
<protein>
    <submittedName>
        <fullName evidence="2">Sugar phosphate isomerase/epimerase</fullName>
    </submittedName>
</protein>
<dbReference type="AlphaFoldDB" id="A0A9D1Z658"/>
<evidence type="ECO:0000259" key="1">
    <source>
        <dbReference type="Pfam" id="PF01261"/>
    </source>
</evidence>
<dbReference type="Gene3D" id="3.20.20.150">
    <property type="entry name" value="Divalent-metal-dependent TIM barrel enzymes"/>
    <property type="match status" value="1"/>
</dbReference>
<dbReference type="InterPro" id="IPR050312">
    <property type="entry name" value="IolE/XylAMocC-like"/>
</dbReference>
<dbReference type="Proteomes" id="UP000824135">
    <property type="component" value="Unassembled WGS sequence"/>
</dbReference>
<organism evidence="2 3">
    <name type="scientific">Candidatus Borkfalkia excrementavium</name>
    <dbReference type="NCBI Taxonomy" id="2838505"/>
    <lineage>
        <taxon>Bacteria</taxon>
        <taxon>Bacillati</taxon>
        <taxon>Bacillota</taxon>
        <taxon>Clostridia</taxon>
        <taxon>Christensenellales</taxon>
        <taxon>Christensenellaceae</taxon>
        <taxon>Candidatus Borkfalkia</taxon>
    </lineage>
</organism>
<reference evidence="2" key="1">
    <citation type="journal article" date="2021" name="PeerJ">
        <title>Extensive microbial diversity within the chicken gut microbiome revealed by metagenomics and culture.</title>
        <authorList>
            <person name="Gilroy R."/>
            <person name="Ravi A."/>
            <person name="Getino M."/>
            <person name="Pursley I."/>
            <person name="Horton D.L."/>
            <person name="Alikhan N.F."/>
            <person name="Baker D."/>
            <person name="Gharbi K."/>
            <person name="Hall N."/>
            <person name="Watson M."/>
            <person name="Adriaenssens E.M."/>
            <person name="Foster-Nyarko E."/>
            <person name="Jarju S."/>
            <person name="Secka A."/>
            <person name="Antonio M."/>
            <person name="Oren A."/>
            <person name="Chaudhuri R.R."/>
            <person name="La Ragione R."/>
            <person name="Hildebrand F."/>
            <person name="Pallen M.J."/>
        </authorList>
    </citation>
    <scope>NUCLEOTIDE SEQUENCE</scope>
    <source>
        <strain evidence="2">CHK199-9574</strain>
    </source>
</reference>
<dbReference type="SUPFAM" id="SSF51658">
    <property type="entry name" value="Xylose isomerase-like"/>
    <property type="match status" value="1"/>
</dbReference>
<evidence type="ECO:0000313" key="2">
    <source>
        <dbReference type="EMBL" id="HIY77441.1"/>
    </source>
</evidence>
<dbReference type="PANTHER" id="PTHR12110:SF53">
    <property type="entry name" value="BLR5974 PROTEIN"/>
    <property type="match status" value="1"/>
</dbReference>
<proteinExistence type="predicted"/>
<keyword evidence="2" id="KW-0413">Isomerase</keyword>